<evidence type="ECO:0000313" key="1">
    <source>
        <dbReference type="EMBL" id="KOS15085.1"/>
    </source>
</evidence>
<dbReference type="GeneID" id="28727085"/>
<dbReference type="Proteomes" id="UP000037751">
    <property type="component" value="Unassembled WGS sequence"/>
</dbReference>
<name>A0A0M9VQ27_9BASI</name>
<proteinExistence type="predicted"/>
<accession>A0A0M9VQ27</accession>
<reference evidence="1 2" key="1">
    <citation type="submission" date="2015-07" db="EMBL/GenBank/DDBJ databases">
        <title>Draft Genome Sequence of Malassezia furfur CBS1878 and Malassezia pachydermatis CBS1879.</title>
        <authorList>
            <person name="Triana S."/>
            <person name="Ohm R."/>
            <person name="Gonzalez A."/>
            <person name="DeCock H."/>
            <person name="Restrepo S."/>
            <person name="Celis A."/>
        </authorList>
    </citation>
    <scope>NUCLEOTIDE SEQUENCE [LARGE SCALE GENOMIC DNA]</scope>
    <source>
        <strain evidence="1 2">CBS 1879</strain>
    </source>
</reference>
<dbReference type="AlphaFoldDB" id="A0A0M9VQ27"/>
<dbReference type="RefSeq" id="XP_017992717.1">
    <property type="nucleotide sequence ID" value="XM_018135210.1"/>
</dbReference>
<protein>
    <recommendedName>
        <fullName evidence="3">Ribosomal protein/NADH dehydrogenase domain-containing protein</fullName>
    </recommendedName>
</protein>
<dbReference type="VEuPathDB" id="FungiDB:Malapachy_0695"/>
<sequence length="113" mass="12861">MPSARELATVLEFLQTGAASRRLPGVKSLQFRVPKKFSDRRDWTLMRRELPRLVYANPALQVDVEHPNDEPPSMQVQFSNMPARTIVFGEKNASDIVRELMTMAQFTEKPASS</sequence>
<comment type="caution">
    <text evidence="1">The sequence shown here is derived from an EMBL/GenBank/DDBJ whole genome shotgun (WGS) entry which is preliminary data.</text>
</comment>
<gene>
    <name evidence="1" type="ORF">Malapachy_0695</name>
</gene>
<dbReference type="STRING" id="77020.A0A0M9VQ27"/>
<organism evidence="1 2">
    <name type="scientific">Malassezia pachydermatis</name>
    <dbReference type="NCBI Taxonomy" id="77020"/>
    <lineage>
        <taxon>Eukaryota</taxon>
        <taxon>Fungi</taxon>
        <taxon>Dikarya</taxon>
        <taxon>Basidiomycota</taxon>
        <taxon>Ustilaginomycotina</taxon>
        <taxon>Malasseziomycetes</taxon>
        <taxon>Malasseziales</taxon>
        <taxon>Malasseziaceae</taxon>
        <taxon>Malassezia</taxon>
    </lineage>
</organism>
<keyword evidence="2" id="KW-1185">Reference proteome</keyword>
<dbReference type="OrthoDB" id="1696305at2759"/>
<evidence type="ECO:0008006" key="3">
    <source>
        <dbReference type="Google" id="ProtNLM"/>
    </source>
</evidence>
<dbReference type="EMBL" id="LGAV01000003">
    <property type="protein sequence ID" value="KOS15085.1"/>
    <property type="molecule type" value="Genomic_DNA"/>
</dbReference>
<evidence type="ECO:0000313" key="2">
    <source>
        <dbReference type="Proteomes" id="UP000037751"/>
    </source>
</evidence>